<sequence length="213" mass="23541">MKTVSLLTLALLFSDCLWAQTPWQKTLGLNLVLPPNAHTLEFTSEWSPTPAFALTLNAGYTYKASFRGAGKVYDGVKNRQSSGAFFKLGGRTYLLSRRNKQPRINVFFGAQLIGSQYRQTATVDVIDPGFSPNPPDPHPHVNGFLWGAGLSGGLTLWLAKRVALDGGIQYGFQPLRTDYIGRRIFNYQPGFGLSRSGQRVTSLQGILAIKYRL</sequence>
<evidence type="ECO:0000256" key="1">
    <source>
        <dbReference type="SAM" id="SignalP"/>
    </source>
</evidence>
<proteinExistence type="predicted"/>
<evidence type="ECO:0000313" key="2">
    <source>
        <dbReference type="EMBL" id="MFC5410565.1"/>
    </source>
</evidence>
<reference evidence="3" key="1">
    <citation type="journal article" date="2019" name="Int. J. Syst. Evol. Microbiol.">
        <title>The Global Catalogue of Microorganisms (GCM) 10K type strain sequencing project: providing services to taxonomists for standard genome sequencing and annotation.</title>
        <authorList>
            <consortium name="The Broad Institute Genomics Platform"/>
            <consortium name="The Broad Institute Genome Sequencing Center for Infectious Disease"/>
            <person name="Wu L."/>
            <person name="Ma J."/>
        </authorList>
    </citation>
    <scope>NUCLEOTIDE SEQUENCE [LARGE SCALE GENOMIC DNA]</scope>
    <source>
        <strain evidence="3">CCUG 55250</strain>
    </source>
</reference>
<dbReference type="Proteomes" id="UP001596106">
    <property type="component" value="Unassembled WGS sequence"/>
</dbReference>
<accession>A0ABW0IDK3</accession>
<gene>
    <name evidence="2" type="ORF">ACFPMF_14655</name>
</gene>
<name>A0ABW0IDK3_9BACT</name>
<comment type="caution">
    <text evidence="2">The sequence shown here is derived from an EMBL/GenBank/DDBJ whole genome shotgun (WGS) entry which is preliminary data.</text>
</comment>
<keyword evidence="3" id="KW-1185">Reference proteome</keyword>
<evidence type="ECO:0000313" key="3">
    <source>
        <dbReference type="Proteomes" id="UP001596106"/>
    </source>
</evidence>
<feature type="signal peptide" evidence="1">
    <location>
        <begin position="1"/>
        <end position="19"/>
    </location>
</feature>
<protein>
    <recommendedName>
        <fullName evidence="4">DUF3575 domain-containing protein</fullName>
    </recommendedName>
</protein>
<evidence type="ECO:0008006" key="4">
    <source>
        <dbReference type="Google" id="ProtNLM"/>
    </source>
</evidence>
<dbReference type="EMBL" id="JBHSMA010000004">
    <property type="protein sequence ID" value="MFC5410565.1"/>
    <property type="molecule type" value="Genomic_DNA"/>
</dbReference>
<feature type="chain" id="PRO_5046399692" description="DUF3575 domain-containing protein" evidence="1">
    <location>
        <begin position="20"/>
        <end position="213"/>
    </location>
</feature>
<keyword evidence="1" id="KW-0732">Signal</keyword>
<dbReference type="RefSeq" id="WP_379846290.1">
    <property type="nucleotide sequence ID" value="NZ_JBHSMA010000004.1"/>
</dbReference>
<organism evidence="2 3">
    <name type="scientific">Larkinella bovis</name>
    <dbReference type="NCBI Taxonomy" id="683041"/>
    <lineage>
        <taxon>Bacteria</taxon>
        <taxon>Pseudomonadati</taxon>
        <taxon>Bacteroidota</taxon>
        <taxon>Cytophagia</taxon>
        <taxon>Cytophagales</taxon>
        <taxon>Spirosomataceae</taxon>
        <taxon>Larkinella</taxon>
    </lineage>
</organism>